<dbReference type="InterPro" id="IPR029058">
    <property type="entry name" value="AB_hydrolase_fold"/>
</dbReference>
<keyword evidence="2" id="KW-0732">Signal</keyword>
<evidence type="ECO:0000259" key="3">
    <source>
        <dbReference type="Pfam" id="PF20434"/>
    </source>
</evidence>
<evidence type="ECO:0000313" key="4">
    <source>
        <dbReference type="EMBL" id="SFI24345.1"/>
    </source>
</evidence>
<dbReference type="RefSeq" id="WP_092049820.1">
    <property type="nucleotide sequence ID" value="NZ_FOQD01000007.1"/>
</dbReference>
<dbReference type="PANTHER" id="PTHR48081">
    <property type="entry name" value="AB HYDROLASE SUPERFAMILY PROTEIN C4A8.06C"/>
    <property type="match status" value="1"/>
</dbReference>
<dbReference type="AlphaFoldDB" id="A0A1I3GLH9"/>
<dbReference type="EMBL" id="FOQD01000007">
    <property type="protein sequence ID" value="SFI24345.1"/>
    <property type="molecule type" value="Genomic_DNA"/>
</dbReference>
<dbReference type="Proteomes" id="UP000199518">
    <property type="component" value="Unassembled WGS sequence"/>
</dbReference>
<dbReference type="Pfam" id="PF20434">
    <property type="entry name" value="BD-FAE"/>
    <property type="match status" value="1"/>
</dbReference>
<dbReference type="SUPFAM" id="SSF53474">
    <property type="entry name" value="alpha/beta-Hydrolases"/>
    <property type="match status" value="1"/>
</dbReference>
<evidence type="ECO:0000256" key="1">
    <source>
        <dbReference type="ARBA" id="ARBA00022801"/>
    </source>
</evidence>
<dbReference type="STRING" id="1576369.SAMN05421753_10745"/>
<sequence>MNRVLAIWLTSGVFFSLTSLTFAAGPDPIPLWPNGAPGALGKEATDIPQLRIYPADPAIATGACVVVLPGGGYGHLATDHEGHQVATWLNSIGVTSAVVSYRLGPKYHHPAPLEDAQRGLRYMRANAAELKIDPQRVGIMGFSAGGHLASTVSTHFDAGDKASSDPVAQQSSRPDFAILAYPVISLKSSFAHAGSRKNLLGDNPDPALVESLSNETQVTKDTPPTFIFHTAEDKGVPVDNAIVYYQALQKNGVPAEMHIYQKGPHGVGLAPKDPVLNTWKERLADWMKVNGFLAKVERAPMKGTINLHGKPLRWGSVTFTPVKNDHAPATCAMVAHGKFAVDRASGPVVGLNEIVVCNLGDVVPWPTIEEFEVAAEPQLTFDVRPEQNEVALDLK</sequence>
<name>A0A1I3GLH9_9PLAN</name>
<accession>A0A1I3GLH9</accession>
<keyword evidence="1" id="KW-0378">Hydrolase</keyword>
<gene>
    <name evidence="4" type="ORF">SAMN05421753_10745</name>
</gene>
<keyword evidence="5" id="KW-1185">Reference proteome</keyword>
<evidence type="ECO:0000313" key="5">
    <source>
        <dbReference type="Proteomes" id="UP000199518"/>
    </source>
</evidence>
<organism evidence="4 5">
    <name type="scientific">Planctomicrobium piriforme</name>
    <dbReference type="NCBI Taxonomy" id="1576369"/>
    <lineage>
        <taxon>Bacteria</taxon>
        <taxon>Pseudomonadati</taxon>
        <taxon>Planctomycetota</taxon>
        <taxon>Planctomycetia</taxon>
        <taxon>Planctomycetales</taxon>
        <taxon>Planctomycetaceae</taxon>
        <taxon>Planctomicrobium</taxon>
    </lineage>
</organism>
<dbReference type="PANTHER" id="PTHR48081:SF6">
    <property type="entry name" value="PEPTIDASE S9 PROLYL OLIGOPEPTIDASE CATALYTIC DOMAIN-CONTAINING PROTEIN"/>
    <property type="match status" value="1"/>
</dbReference>
<evidence type="ECO:0000256" key="2">
    <source>
        <dbReference type="SAM" id="SignalP"/>
    </source>
</evidence>
<feature type="signal peptide" evidence="2">
    <location>
        <begin position="1"/>
        <end position="23"/>
    </location>
</feature>
<proteinExistence type="predicted"/>
<dbReference type="InterPro" id="IPR050300">
    <property type="entry name" value="GDXG_lipolytic_enzyme"/>
</dbReference>
<protein>
    <submittedName>
        <fullName evidence="4">Acetyl esterase/lipase</fullName>
    </submittedName>
</protein>
<feature type="domain" description="BD-FAE-like" evidence="3">
    <location>
        <begin position="60"/>
        <end position="247"/>
    </location>
</feature>
<dbReference type="OrthoDB" id="9794725at2"/>
<feature type="chain" id="PRO_5011756264" evidence="2">
    <location>
        <begin position="24"/>
        <end position="395"/>
    </location>
</feature>
<reference evidence="5" key="1">
    <citation type="submission" date="2016-10" db="EMBL/GenBank/DDBJ databases">
        <authorList>
            <person name="Varghese N."/>
            <person name="Submissions S."/>
        </authorList>
    </citation>
    <scope>NUCLEOTIDE SEQUENCE [LARGE SCALE GENOMIC DNA]</scope>
    <source>
        <strain evidence="5">DSM 26348</strain>
    </source>
</reference>
<dbReference type="GO" id="GO:0016787">
    <property type="term" value="F:hydrolase activity"/>
    <property type="evidence" value="ECO:0007669"/>
    <property type="project" value="UniProtKB-KW"/>
</dbReference>
<dbReference type="Gene3D" id="3.40.50.1820">
    <property type="entry name" value="alpha/beta hydrolase"/>
    <property type="match status" value="1"/>
</dbReference>
<dbReference type="InterPro" id="IPR049492">
    <property type="entry name" value="BD-FAE-like_dom"/>
</dbReference>